<evidence type="ECO:0000313" key="1">
    <source>
        <dbReference type="EMBL" id="GBP49619.1"/>
    </source>
</evidence>
<gene>
    <name evidence="1" type="ORF">EVAR_37401_1</name>
</gene>
<protein>
    <submittedName>
        <fullName evidence="1">Uncharacterized protein</fullName>
    </submittedName>
</protein>
<accession>A0A4C1WGZ1</accession>
<dbReference type="Proteomes" id="UP000299102">
    <property type="component" value="Unassembled WGS sequence"/>
</dbReference>
<name>A0A4C1WGZ1_EUMVA</name>
<evidence type="ECO:0000313" key="2">
    <source>
        <dbReference type="Proteomes" id="UP000299102"/>
    </source>
</evidence>
<organism evidence="1 2">
    <name type="scientific">Eumeta variegata</name>
    <name type="common">Bagworm moth</name>
    <name type="synonym">Eumeta japonica</name>
    <dbReference type="NCBI Taxonomy" id="151549"/>
    <lineage>
        <taxon>Eukaryota</taxon>
        <taxon>Metazoa</taxon>
        <taxon>Ecdysozoa</taxon>
        <taxon>Arthropoda</taxon>
        <taxon>Hexapoda</taxon>
        <taxon>Insecta</taxon>
        <taxon>Pterygota</taxon>
        <taxon>Neoptera</taxon>
        <taxon>Endopterygota</taxon>
        <taxon>Lepidoptera</taxon>
        <taxon>Glossata</taxon>
        <taxon>Ditrysia</taxon>
        <taxon>Tineoidea</taxon>
        <taxon>Psychidae</taxon>
        <taxon>Oiketicinae</taxon>
        <taxon>Eumeta</taxon>
    </lineage>
</organism>
<comment type="caution">
    <text evidence="1">The sequence shown here is derived from an EMBL/GenBank/DDBJ whole genome shotgun (WGS) entry which is preliminary data.</text>
</comment>
<reference evidence="1 2" key="1">
    <citation type="journal article" date="2019" name="Commun. Biol.">
        <title>The bagworm genome reveals a unique fibroin gene that provides high tensile strength.</title>
        <authorList>
            <person name="Kono N."/>
            <person name="Nakamura H."/>
            <person name="Ohtoshi R."/>
            <person name="Tomita M."/>
            <person name="Numata K."/>
            <person name="Arakawa K."/>
        </authorList>
    </citation>
    <scope>NUCLEOTIDE SEQUENCE [LARGE SCALE GENOMIC DNA]</scope>
</reference>
<dbReference type="AlphaFoldDB" id="A0A4C1WGZ1"/>
<dbReference type="EMBL" id="BGZK01000549">
    <property type="protein sequence ID" value="GBP49619.1"/>
    <property type="molecule type" value="Genomic_DNA"/>
</dbReference>
<keyword evidence="2" id="KW-1185">Reference proteome</keyword>
<sequence>MHEQVLNRLIYALSACFEIHVNRLILNIVALLTTVISSQPQPVHRGGLKPKTFERLWKGKRWPDEDPTQQQLRKTVVHRSDGYRELHMSSKVLHDGQYS</sequence>
<proteinExistence type="predicted"/>